<evidence type="ECO:0000313" key="1">
    <source>
        <dbReference type="EMBL" id="EIC01011.1"/>
    </source>
</evidence>
<dbReference type="RefSeq" id="WP_002705720.1">
    <property type="nucleotide sequence ID" value="NZ_AGRW01000052.1"/>
</dbReference>
<gene>
    <name evidence="1" type="ORF">TresaDRAFT_0836</name>
</gene>
<reference evidence="1 2" key="1">
    <citation type="submission" date="2011-09" db="EMBL/GenBank/DDBJ databases">
        <title>The draft genome of Treponema saccharophilum DSM 2985.</title>
        <authorList>
            <consortium name="US DOE Joint Genome Institute (JGI-PGF)"/>
            <person name="Lucas S."/>
            <person name="Copeland A."/>
            <person name="Lapidus A."/>
            <person name="Glavina del Rio T."/>
            <person name="Dalin E."/>
            <person name="Tice H."/>
            <person name="Bruce D."/>
            <person name="Goodwin L."/>
            <person name="Pitluck S."/>
            <person name="Peters L."/>
            <person name="Kyrpides N."/>
            <person name="Mavromatis K."/>
            <person name="Ivanova N."/>
            <person name="Markowitz V."/>
            <person name="Cheng J.-F."/>
            <person name="Hugenholtz P."/>
            <person name="Woyke T."/>
            <person name="Wu D."/>
            <person name="Gronow S."/>
            <person name="Wellnitz S."/>
            <person name="Brambilla E."/>
            <person name="Klenk H.-P."/>
            <person name="Eisen J.A."/>
        </authorList>
    </citation>
    <scope>NUCLEOTIDE SEQUENCE [LARGE SCALE GENOMIC DNA]</scope>
    <source>
        <strain evidence="1 2">DSM 2985</strain>
    </source>
</reference>
<dbReference type="AlphaFoldDB" id="H7EMU7"/>
<comment type="caution">
    <text evidence="1">The sequence shown here is derived from an EMBL/GenBank/DDBJ whole genome shotgun (WGS) entry which is preliminary data.</text>
</comment>
<sequence>MIKLTDCFFEEVYGLARLQEENNRSFLGKIIKYITSFDDSKTYSFSQIMRICVSVYKTSKKQENWNSLSQDYFEGKSLDEFIEKICVNNNNMKKSSRPIERSKIGLSERQSERLLYFVIVYSLVIEWERLKKRISYTGGHFSTMNDLKQVIKYWKRKITDDPR</sequence>
<dbReference type="EMBL" id="AGRW01000052">
    <property type="protein sequence ID" value="EIC01011.1"/>
    <property type="molecule type" value="Genomic_DNA"/>
</dbReference>
<proteinExistence type="predicted"/>
<protein>
    <submittedName>
        <fullName evidence="1">Uncharacterized protein</fullName>
    </submittedName>
</protein>
<dbReference type="Proteomes" id="UP000003571">
    <property type="component" value="Unassembled WGS sequence"/>
</dbReference>
<keyword evidence="2" id="KW-1185">Reference proteome</keyword>
<evidence type="ECO:0000313" key="2">
    <source>
        <dbReference type="Proteomes" id="UP000003571"/>
    </source>
</evidence>
<organism evidence="1 2">
    <name type="scientific">Treponema saccharophilum DSM 2985</name>
    <dbReference type="NCBI Taxonomy" id="907348"/>
    <lineage>
        <taxon>Bacteria</taxon>
        <taxon>Pseudomonadati</taxon>
        <taxon>Spirochaetota</taxon>
        <taxon>Spirochaetia</taxon>
        <taxon>Spirochaetales</taxon>
        <taxon>Treponemataceae</taxon>
        <taxon>Treponema</taxon>
    </lineage>
</organism>
<accession>H7EMU7</accession>
<name>H7EMU7_9SPIR</name>